<organism evidence="1 2">
    <name type="scientific">Vigna angularis var. angularis</name>
    <dbReference type="NCBI Taxonomy" id="157739"/>
    <lineage>
        <taxon>Eukaryota</taxon>
        <taxon>Viridiplantae</taxon>
        <taxon>Streptophyta</taxon>
        <taxon>Embryophyta</taxon>
        <taxon>Tracheophyta</taxon>
        <taxon>Spermatophyta</taxon>
        <taxon>Magnoliopsida</taxon>
        <taxon>eudicotyledons</taxon>
        <taxon>Gunneridae</taxon>
        <taxon>Pentapetalae</taxon>
        <taxon>rosids</taxon>
        <taxon>fabids</taxon>
        <taxon>Fabales</taxon>
        <taxon>Fabaceae</taxon>
        <taxon>Papilionoideae</taxon>
        <taxon>50 kb inversion clade</taxon>
        <taxon>NPAAA clade</taxon>
        <taxon>indigoferoid/millettioid clade</taxon>
        <taxon>Phaseoleae</taxon>
        <taxon>Vigna</taxon>
    </lineage>
</organism>
<reference evidence="1 2" key="1">
    <citation type="journal article" date="2015" name="Sci. Rep.">
        <title>The power of single molecule real-time sequencing technology in the de novo assembly of a eukaryotic genome.</title>
        <authorList>
            <person name="Sakai H."/>
            <person name="Naito K."/>
            <person name="Ogiso-Tanaka E."/>
            <person name="Takahashi Y."/>
            <person name="Iseki K."/>
            <person name="Muto C."/>
            <person name="Satou K."/>
            <person name="Teruya K."/>
            <person name="Shiroma A."/>
            <person name="Shimoji M."/>
            <person name="Hirano T."/>
            <person name="Itoh T."/>
            <person name="Kaga A."/>
            <person name="Tomooka N."/>
        </authorList>
    </citation>
    <scope>NUCLEOTIDE SEQUENCE [LARGE SCALE GENOMIC DNA]</scope>
    <source>
        <strain evidence="2">cv. Shumari</strain>
    </source>
</reference>
<dbReference type="EMBL" id="AP015037">
    <property type="protein sequence ID" value="BAT83683.1"/>
    <property type="molecule type" value="Genomic_DNA"/>
</dbReference>
<keyword evidence="2" id="KW-1185">Reference proteome</keyword>
<dbReference type="Proteomes" id="UP000291084">
    <property type="component" value="Chromosome 4"/>
</dbReference>
<dbReference type="AlphaFoldDB" id="A0A0S3RSW2"/>
<name>A0A0S3RSW2_PHAAN</name>
<proteinExistence type="predicted"/>
<accession>A0A0S3RSW2</accession>
<evidence type="ECO:0000313" key="1">
    <source>
        <dbReference type="EMBL" id="BAT83683.1"/>
    </source>
</evidence>
<protein>
    <submittedName>
        <fullName evidence="1">Uncharacterized protein</fullName>
    </submittedName>
</protein>
<sequence length="85" mass="9965">MKIQSDVFELRVMRTMLSGTGFSRKRGEIVLLYSCSLRHFLVSEAKEIQEWSEEVSDSHVAFTMHLLLFHQNRQFRTDFGIGGIW</sequence>
<gene>
    <name evidence="1" type="primary">Vigan.04G087700</name>
    <name evidence="1" type="ORF">VIGAN_04087700</name>
</gene>
<evidence type="ECO:0000313" key="2">
    <source>
        <dbReference type="Proteomes" id="UP000291084"/>
    </source>
</evidence>